<dbReference type="OrthoDB" id="188042at2759"/>
<organism evidence="2 3">
    <name type="scientific">Glonium stellatum</name>
    <dbReference type="NCBI Taxonomy" id="574774"/>
    <lineage>
        <taxon>Eukaryota</taxon>
        <taxon>Fungi</taxon>
        <taxon>Dikarya</taxon>
        <taxon>Ascomycota</taxon>
        <taxon>Pezizomycotina</taxon>
        <taxon>Dothideomycetes</taxon>
        <taxon>Pleosporomycetidae</taxon>
        <taxon>Gloniales</taxon>
        <taxon>Gloniaceae</taxon>
        <taxon>Glonium</taxon>
    </lineage>
</organism>
<gene>
    <name evidence="2" type="ORF">AOQ84DRAFT_391289</name>
</gene>
<accession>A0A8E2EUH6</accession>
<name>A0A8E2EUH6_9PEZI</name>
<evidence type="ECO:0000313" key="3">
    <source>
        <dbReference type="Proteomes" id="UP000250140"/>
    </source>
</evidence>
<evidence type="ECO:0000313" key="2">
    <source>
        <dbReference type="EMBL" id="OCL04826.1"/>
    </source>
</evidence>
<keyword evidence="3" id="KW-1185">Reference proteome</keyword>
<dbReference type="Pfam" id="PF06101">
    <property type="entry name" value="Vps62"/>
    <property type="match status" value="1"/>
</dbReference>
<feature type="region of interest" description="Disordered" evidence="1">
    <location>
        <begin position="282"/>
        <end position="301"/>
    </location>
</feature>
<proteinExistence type="predicted"/>
<dbReference type="PANTHER" id="PTHR48174:SF5">
    <property type="entry name" value="VACUOLAR PROTEIN SORTING-ASSOCIATED PROTEIN 62"/>
    <property type="match status" value="1"/>
</dbReference>
<dbReference type="PANTHER" id="PTHR48174">
    <property type="entry name" value="DUF946 FAMILY PROTEIN"/>
    <property type="match status" value="1"/>
</dbReference>
<reference evidence="2 3" key="1">
    <citation type="journal article" date="2016" name="Nat. Commun.">
        <title>Ectomycorrhizal ecology is imprinted in the genome of the dominant symbiotic fungus Cenococcum geophilum.</title>
        <authorList>
            <consortium name="DOE Joint Genome Institute"/>
            <person name="Peter M."/>
            <person name="Kohler A."/>
            <person name="Ohm R.A."/>
            <person name="Kuo A."/>
            <person name="Krutzmann J."/>
            <person name="Morin E."/>
            <person name="Arend M."/>
            <person name="Barry K.W."/>
            <person name="Binder M."/>
            <person name="Choi C."/>
            <person name="Clum A."/>
            <person name="Copeland A."/>
            <person name="Grisel N."/>
            <person name="Haridas S."/>
            <person name="Kipfer T."/>
            <person name="LaButti K."/>
            <person name="Lindquist E."/>
            <person name="Lipzen A."/>
            <person name="Maire R."/>
            <person name="Meier B."/>
            <person name="Mihaltcheva S."/>
            <person name="Molinier V."/>
            <person name="Murat C."/>
            <person name="Poggeler S."/>
            <person name="Quandt C.A."/>
            <person name="Sperisen C."/>
            <person name="Tritt A."/>
            <person name="Tisserant E."/>
            <person name="Crous P.W."/>
            <person name="Henrissat B."/>
            <person name="Nehls U."/>
            <person name="Egli S."/>
            <person name="Spatafora J.W."/>
            <person name="Grigoriev I.V."/>
            <person name="Martin F.M."/>
        </authorList>
    </citation>
    <scope>NUCLEOTIDE SEQUENCE [LARGE SCALE GENOMIC DNA]</scope>
    <source>
        <strain evidence="2 3">CBS 207.34</strain>
    </source>
</reference>
<dbReference type="Proteomes" id="UP000250140">
    <property type="component" value="Unassembled WGS sequence"/>
</dbReference>
<dbReference type="AlphaFoldDB" id="A0A8E2EUH6"/>
<evidence type="ECO:0000256" key="1">
    <source>
        <dbReference type="SAM" id="MobiDB-lite"/>
    </source>
</evidence>
<sequence length="320" mass="35475">MEGKVLRICWGRYITNIDSRRTAPLVYLYSGEKYFPADLSAQLANTQPEVNYVVIPGAPSPLTLNNLDALNSYGSVYLTSKVDITTNPVWLNGVKPDASGKTNNAISCAIIVNDHGNGNVDAFYMYFYAFNWGGVVLGRQLGDHVGDWEHNMIRFSNGVPTYVWFSQHSNGEAFAYDVVNKNGLRPLVYSGNGSHANYAITREHDHTIPDFNLPGGLIVDYTDAGTLWDPTLSAYYYSYDASSSAFASYDTSGNTPVNWLYYNGTWGDEQYPDSDKRQKKFFGQPKYASGPTGPEDKQLNRTNVCPSDGVACILRWVLGP</sequence>
<protein>
    <recommendedName>
        <fullName evidence="4">Vacuolar protein sorting-associated protein 62</fullName>
    </recommendedName>
</protein>
<dbReference type="InterPro" id="IPR009291">
    <property type="entry name" value="Vps62"/>
</dbReference>
<dbReference type="EMBL" id="KV750426">
    <property type="protein sequence ID" value="OCL04826.1"/>
    <property type="molecule type" value="Genomic_DNA"/>
</dbReference>
<evidence type="ECO:0008006" key="4">
    <source>
        <dbReference type="Google" id="ProtNLM"/>
    </source>
</evidence>